<proteinExistence type="predicted"/>
<protein>
    <recommendedName>
        <fullName evidence="2">HPt domain-containing protein</fullName>
    </recommendedName>
</protein>
<dbReference type="Gene3D" id="1.20.120.160">
    <property type="entry name" value="HPT domain"/>
    <property type="match status" value="1"/>
</dbReference>
<evidence type="ECO:0000313" key="4">
    <source>
        <dbReference type="Proteomes" id="UP001589750"/>
    </source>
</evidence>
<evidence type="ECO:0000313" key="3">
    <source>
        <dbReference type="EMBL" id="MFB9313925.1"/>
    </source>
</evidence>
<keyword evidence="4" id="KW-1185">Reference proteome</keyword>
<dbReference type="EMBL" id="JBHMDG010000015">
    <property type="protein sequence ID" value="MFB9313925.1"/>
    <property type="molecule type" value="Genomic_DNA"/>
</dbReference>
<dbReference type="InterPro" id="IPR008207">
    <property type="entry name" value="Sig_transdc_His_kin_Hpt_dom"/>
</dbReference>
<reference evidence="3 4" key="1">
    <citation type="submission" date="2024-09" db="EMBL/GenBank/DDBJ databases">
        <authorList>
            <person name="Sun Q."/>
            <person name="Mori K."/>
        </authorList>
    </citation>
    <scope>NUCLEOTIDE SEQUENCE [LARGE SCALE GENOMIC DNA]</scope>
    <source>
        <strain evidence="3 4">JCM 9626</strain>
    </source>
</reference>
<dbReference type="Proteomes" id="UP001589750">
    <property type="component" value="Unassembled WGS sequence"/>
</dbReference>
<evidence type="ECO:0000259" key="2">
    <source>
        <dbReference type="PROSITE" id="PS50894"/>
    </source>
</evidence>
<sequence>MTVFDPSTLHQLVDDPRQRSFVLELAGTFRRMLQARVERVVTAVLAFEADPDESMDAVLSLKVSATMTGARELAELASYLEAALRTLDLPAARAQVRMLPPAADRAGVAIDAYLAGVSVG</sequence>
<dbReference type="RefSeq" id="WP_170215219.1">
    <property type="nucleotide sequence ID" value="NZ_JBHMDG010000015.1"/>
</dbReference>
<dbReference type="InterPro" id="IPR036641">
    <property type="entry name" value="HPT_dom_sf"/>
</dbReference>
<dbReference type="PROSITE" id="PS50894">
    <property type="entry name" value="HPT"/>
    <property type="match status" value="1"/>
</dbReference>
<accession>A0ABV5KDP0</accession>
<organism evidence="3 4">
    <name type="scientific">Nocardioides plantarum</name>
    <dbReference type="NCBI Taxonomy" id="29299"/>
    <lineage>
        <taxon>Bacteria</taxon>
        <taxon>Bacillati</taxon>
        <taxon>Actinomycetota</taxon>
        <taxon>Actinomycetes</taxon>
        <taxon>Propionibacteriales</taxon>
        <taxon>Nocardioidaceae</taxon>
        <taxon>Nocardioides</taxon>
    </lineage>
</organism>
<comment type="caution">
    <text evidence="1">Lacks conserved residue(s) required for the propagation of feature annotation.</text>
</comment>
<comment type="caution">
    <text evidence="3">The sequence shown here is derived from an EMBL/GenBank/DDBJ whole genome shotgun (WGS) entry which is preliminary data.</text>
</comment>
<feature type="domain" description="HPt" evidence="2">
    <location>
        <begin position="18"/>
        <end position="113"/>
    </location>
</feature>
<evidence type="ECO:0000256" key="1">
    <source>
        <dbReference type="PROSITE-ProRule" id="PRU00110"/>
    </source>
</evidence>
<name>A0ABV5KDP0_9ACTN</name>
<gene>
    <name evidence="3" type="ORF">ACFFRI_12795</name>
</gene>
<dbReference type="SUPFAM" id="SSF47226">
    <property type="entry name" value="Histidine-containing phosphotransfer domain, HPT domain"/>
    <property type="match status" value="1"/>
</dbReference>